<name>A0A0S4L526_9BACT</name>
<feature type="chain" id="PRO_5006623719" evidence="1">
    <location>
        <begin position="19"/>
        <end position="568"/>
    </location>
</feature>
<evidence type="ECO:0000313" key="2">
    <source>
        <dbReference type="EMBL" id="CUS32287.1"/>
    </source>
</evidence>
<dbReference type="EMBL" id="CZQA01000001">
    <property type="protein sequence ID" value="CUS32287.1"/>
    <property type="molecule type" value="Genomic_DNA"/>
</dbReference>
<accession>A0A0S4L526</accession>
<proteinExistence type="predicted"/>
<reference evidence="2 3" key="1">
    <citation type="submission" date="2015-10" db="EMBL/GenBank/DDBJ databases">
        <authorList>
            <person name="Gilbert D.G."/>
        </authorList>
    </citation>
    <scope>NUCLEOTIDE SEQUENCE [LARGE SCALE GENOMIC DNA]</scope>
    <source>
        <strain evidence="2">COMA1</strain>
    </source>
</reference>
<feature type="signal peptide" evidence="1">
    <location>
        <begin position="1"/>
        <end position="18"/>
    </location>
</feature>
<dbReference type="AlphaFoldDB" id="A0A0S4L526"/>
<keyword evidence="1" id="KW-0732">Signal</keyword>
<dbReference type="STRING" id="1742972.COMA1_10550"/>
<sequence length="568" mass="62600">MTKTYFRGLLLLSGLLTAVELNVPETASAASKAPRTTAKHKAVQTTAIDTALRYATALANGDKIGAGQLDFACQYNLVTAPATTAKSAVAKEPSYDECWRVMTAGHGPFLNRSDIGMDVLWPSSGPLVFYGDTLAGAQASAFVMDVLGTSPPGTGLDLSVTGSRAIPSGSFRLKPNGTVFGVPATLVDLTVHYHDPLTSPIAYGPGTVHWTSTIKRERRAIKSITTQWVVLSGLRSHGFPRDTAVVHLLVDTKAEPPSTVPERIPFITERSRALADSIIWWSPNDQPGTLTAAAARAASFPELRDRVALLNRILLIDPQQTEALTVLAKNLYAALLQDATRSHKLLVKDPALAQMLNEFYWTIAAASDRLDLSLGMEVGGFSQPTSADLLYRLLPALQTLARTHPEQLENRFRLGMAYRWNNDQVPMIETFEALANEIPSDRQTPKAEALLQLAWSRINKVAWNRILHDQDSIRAYDAAKASLELAERPLDKFLAEYAMAYSMIFLPNYGDKEQMLHHLTEAKRWFDEIPGKDDEVWQYFLHRELLKAVLDADPMFQSILAATEKPSH</sequence>
<evidence type="ECO:0000256" key="1">
    <source>
        <dbReference type="SAM" id="SignalP"/>
    </source>
</evidence>
<organism evidence="2 3">
    <name type="scientific">Candidatus Nitrospira nitrosa</name>
    <dbReference type="NCBI Taxonomy" id="1742972"/>
    <lineage>
        <taxon>Bacteria</taxon>
        <taxon>Pseudomonadati</taxon>
        <taxon>Nitrospirota</taxon>
        <taxon>Nitrospiria</taxon>
        <taxon>Nitrospirales</taxon>
        <taxon>Nitrospiraceae</taxon>
        <taxon>Nitrospira</taxon>
    </lineage>
</organism>
<dbReference type="OrthoDB" id="9759623at2"/>
<gene>
    <name evidence="2" type="ORF">COMA1_10550</name>
</gene>
<dbReference type="RefSeq" id="WP_090743352.1">
    <property type="nucleotide sequence ID" value="NZ_CZQA01000001.1"/>
</dbReference>
<protein>
    <submittedName>
        <fullName evidence="2">Uncharacterized protein</fullName>
    </submittedName>
</protein>
<keyword evidence="3" id="KW-1185">Reference proteome</keyword>
<evidence type="ECO:0000313" key="3">
    <source>
        <dbReference type="Proteomes" id="UP000199032"/>
    </source>
</evidence>
<dbReference type="Proteomes" id="UP000199032">
    <property type="component" value="Unassembled WGS sequence"/>
</dbReference>